<name>A0ABQ6PAX5_9SPHN</name>
<evidence type="ECO:0000256" key="1">
    <source>
        <dbReference type="SAM" id="MobiDB-lite"/>
    </source>
</evidence>
<keyword evidence="2" id="KW-0812">Transmembrane</keyword>
<evidence type="ECO:0000313" key="3">
    <source>
        <dbReference type="EMBL" id="GMM62418.1"/>
    </source>
</evidence>
<gene>
    <name evidence="3" type="ORF">NUTIK01_31950</name>
</gene>
<keyword evidence="4" id="KW-1185">Reference proteome</keyword>
<dbReference type="EMBL" id="BTFW01000001">
    <property type="protein sequence ID" value="GMM62418.1"/>
    <property type="molecule type" value="Genomic_DNA"/>
</dbReference>
<keyword evidence="2" id="KW-0472">Membrane</keyword>
<dbReference type="RefSeq" id="WP_317976001.1">
    <property type="nucleotide sequence ID" value="NZ_BTFW01000001.1"/>
</dbReference>
<evidence type="ECO:0000256" key="2">
    <source>
        <dbReference type="SAM" id="Phobius"/>
    </source>
</evidence>
<sequence>MFLDLKDPWPPPPPNAQPEPAAPHAPLQKRRVVAVMLALALAGALGLTLLVGAPLAEPSLETVMARLPD</sequence>
<protein>
    <submittedName>
        <fullName evidence="3">Uncharacterized protein</fullName>
    </submittedName>
</protein>
<organism evidence="3 4">
    <name type="scientific">Novosphingobium pituita</name>
    <dbReference type="NCBI Taxonomy" id="3056842"/>
    <lineage>
        <taxon>Bacteria</taxon>
        <taxon>Pseudomonadati</taxon>
        <taxon>Pseudomonadota</taxon>
        <taxon>Alphaproteobacteria</taxon>
        <taxon>Sphingomonadales</taxon>
        <taxon>Sphingomonadaceae</taxon>
        <taxon>Novosphingobium</taxon>
    </lineage>
</organism>
<proteinExistence type="predicted"/>
<comment type="caution">
    <text evidence="3">The sequence shown here is derived from an EMBL/GenBank/DDBJ whole genome shotgun (WGS) entry which is preliminary data.</text>
</comment>
<dbReference type="Proteomes" id="UP001187221">
    <property type="component" value="Unassembled WGS sequence"/>
</dbReference>
<keyword evidence="2" id="KW-1133">Transmembrane helix</keyword>
<reference evidence="3 4" key="1">
    <citation type="submission" date="2023-06" db="EMBL/GenBank/DDBJ databases">
        <title>Draft genome sequence of Novosphingobium sp. strain IK01.</title>
        <authorList>
            <person name="Hatamoto M."/>
            <person name="Ikarashi T."/>
            <person name="Yamaguchi T."/>
        </authorList>
    </citation>
    <scope>NUCLEOTIDE SEQUENCE [LARGE SCALE GENOMIC DNA]</scope>
    <source>
        <strain evidence="3 4">IK01</strain>
    </source>
</reference>
<accession>A0ABQ6PAX5</accession>
<evidence type="ECO:0000313" key="4">
    <source>
        <dbReference type="Proteomes" id="UP001187221"/>
    </source>
</evidence>
<feature type="transmembrane region" description="Helical" evidence="2">
    <location>
        <begin position="32"/>
        <end position="56"/>
    </location>
</feature>
<feature type="region of interest" description="Disordered" evidence="1">
    <location>
        <begin position="1"/>
        <end position="25"/>
    </location>
</feature>
<feature type="compositionally biased region" description="Pro residues" evidence="1">
    <location>
        <begin position="8"/>
        <end position="23"/>
    </location>
</feature>